<dbReference type="EMBL" id="JBELOE010000054">
    <property type="protein sequence ID" value="MER2490474.1"/>
    <property type="molecule type" value="Genomic_DNA"/>
</dbReference>
<comment type="caution">
    <text evidence="7">The sequence shown here is derived from an EMBL/GenBank/DDBJ whole genome shotgun (WGS) entry which is preliminary data.</text>
</comment>
<dbReference type="CDD" id="cd18817">
    <property type="entry name" value="GH43f_LbAraf43-like"/>
    <property type="match status" value="1"/>
</dbReference>
<dbReference type="SUPFAM" id="SSF75005">
    <property type="entry name" value="Arabinanase/levansucrase/invertase"/>
    <property type="match status" value="1"/>
</dbReference>
<gene>
    <name evidence="7" type="ORF">ABS311_01065</name>
</gene>
<sequence length="327" mass="37120">MAGCAGPDDSSSVEIKNTDYNNPIAPQRADPWVYKDTDDTYYFIASVPEFDRIILRQSDTINGIKTAEEKVVWRKHASGPMSYHIWAPELHKIDGKWYIYFAAAKAEDIWHIRMYALSNDSANPMEGEWVEEGQVDSGWESFALDATTFTHKGKRYKIWAQQDRDASYNTALWMAEMTSPTSIKQPVIQLTKPELPWEIIGYKVNEGPAVLIRNGKVFVTYSASATDHNYTMGLLWADVDADLMDPASWSKSQEPVFSSNPDLKRYGPGHNSFTVAEDGKTDLMIYHARTYKELIGNPLTDPNRDARVRVIKWKDNGFPDFGQTLAD</sequence>
<dbReference type="Gene3D" id="2.115.10.20">
    <property type="entry name" value="Glycosyl hydrolase domain, family 43"/>
    <property type="match status" value="1"/>
</dbReference>
<name>A0ABV1RC34_9ALTE</name>
<dbReference type="InterPro" id="IPR023296">
    <property type="entry name" value="Glyco_hydro_beta-prop_sf"/>
</dbReference>
<accession>A0ABV1RC34</accession>
<reference evidence="7 8" key="1">
    <citation type="submission" date="2024-06" db="EMBL/GenBank/DDBJ databases">
        <authorList>
            <person name="Chen R.Y."/>
        </authorList>
    </citation>
    <scope>NUCLEOTIDE SEQUENCE [LARGE SCALE GENOMIC DNA]</scope>
    <source>
        <strain evidence="7 8">D2</strain>
    </source>
</reference>
<keyword evidence="4 5" id="KW-0326">Glycosidase</keyword>
<organism evidence="7 8">
    <name type="scientific">Catenovulum sediminis</name>
    <dbReference type="NCBI Taxonomy" id="1740262"/>
    <lineage>
        <taxon>Bacteria</taxon>
        <taxon>Pseudomonadati</taxon>
        <taxon>Pseudomonadota</taxon>
        <taxon>Gammaproteobacteria</taxon>
        <taxon>Alteromonadales</taxon>
        <taxon>Alteromonadaceae</taxon>
        <taxon>Catenovulum</taxon>
    </lineage>
</organism>
<keyword evidence="3 5" id="KW-0378">Hydrolase</keyword>
<evidence type="ECO:0000313" key="8">
    <source>
        <dbReference type="Proteomes" id="UP001467690"/>
    </source>
</evidence>
<evidence type="ECO:0000256" key="3">
    <source>
        <dbReference type="ARBA" id="ARBA00022801"/>
    </source>
</evidence>
<feature type="compositionally biased region" description="Polar residues" evidence="6">
    <location>
        <begin position="9"/>
        <end position="20"/>
    </location>
</feature>
<evidence type="ECO:0000256" key="4">
    <source>
        <dbReference type="ARBA" id="ARBA00023295"/>
    </source>
</evidence>
<dbReference type="Pfam" id="PF04616">
    <property type="entry name" value="Glyco_hydro_43"/>
    <property type="match status" value="1"/>
</dbReference>
<comment type="similarity">
    <text evidence="1 5">Belongs to the glycosyl hydrolase 43 family.</text>
</comment>
<evidence type="ECO:0000256" key="5">
    <source>
        <dbReference type="RuleBase" id="RU361187"/>
    </source>
</evidence>
<dbReference type="InterPro" id="IPR016828">
    <property type="entry name" value="Alpha-L-arabinofuranosidase"/>
</dbReference>
<keyword evidence="8" id="KW-1185">Reference proteome</keyword>
<feature type="region of interest" description="Disordered" evidence="6">
    <location>
        <begin position="1"/>
        <end position="20"/>
    </location>
</feature>
<dbReference type="GO" id="GO:0016787">
    <property type="term" value="F:hydrolase activity"/>
    <property type="evidence" value="ECO:0007669"/>
    <property type="project" value="UniProtKB-KW"/>
</dbReference>
<dbReference type="InterPro" id="IPR006710">
    <property type="entry name" value="Glyco_hydro_43"/>
</dbReference>
<dbReference type="PIRSF" id="PIRSF025414">
    <property type="entry name" value="Alpha-L-arabinofuranosidase"/>
    <property type="match status" value="1"/>
</dbReference>
<evidence type="ECO:0000256" key="1">
    <source>
        <dbReference type="ARBA" id="ARBA00009865"/>
    </source>
</evidence>
<evidence type="ECO:0000256" key="2">
    <source>
        <dbReference type="ARBA" id="ARBA00022729"/>
    </source>
</evidence>
<dbReference type="PANTHER" id="PTHR43817:SF1">
    <property type="entry name" value="HYDROLASE, FAMILY 43, PUTATIVE (AFU_ORTHOLOGUE AFUA_3G01660)-RELATED"/>
    <property type="match status" value="1"/>
</dbReference>
<dbReference type="PANTHER" id="PTHR43817">
    <property type="entry name" value="GLYCOSYL HYDROLASE"/>
    <property type="match status" value="1"/>
</dbReference>
<protein>
    <submittedName>
        <fullName evidence="7">Glycoside hydrolase family 43 protein</fullName>
    </submittedName>
</protein>
<keyword evidence="2" id="KW-0732">Signal</keyword>
<evidence type="ECO:0000313" key="7">
    <source>
        <dbReference type="EMBL" id="MER2490474.1"/>
    </source>
</evidence>
<proteinExistence type="inferred from homology"/>
<dbReference type="Proteomes" id="UP001467690">
    <property type="component" value="Unassembled WGS sequence"/>
</dbReference>
<evidence type="ECO:0000256" key="6">
    <source>
        <dbReference type="SAM" id="MobiDB-lite"/>
    </source>
</evidence>